<dbReference type="InterPro" id="IPR040320">
    <property type="entry name" value="At4g37920-like"/>
</dbReference>
<comment type="caution">
    <text evidence="2">The sequence shown here is derived from an EMBL/GenBank/DDBJ whole genome shotgun (WGS) entry which is preliminary data.</text>
</comment>
<evidence type="ECO:0000313" key="2">
    <source>
        <dbReference type="EMBL" id="GJT03472.1"/>
    </source>
</evidence>
<accession>A0ABQ5APB4</accession>
<evidence type="ECO:0000313" key="3">
    <source>
        <dbReference type="Proteomes" id="UP001151760"/>
    </source>
</evidence>
<dbReference type="InterPro" id="IPR023222">
    <property type="entry name" value="PsbQ-like_dom_sf"/>
</dbReference>
<gene>
    <name evidence="2" type="ORF">Tco_0824641</name>
</gene>
<dbReference type="Gene3D" id="1.20.120.290">
    <property type="entry name" value="Oxygen-evolving enhancer protein 3 (PsbQ), four-helix up-down bundle"/>
    <property type="match status" value="1"/>
</dbReference>
<keyword evidence="3" id="KW-1185">Reference proteome</keyword>
<name>A0ABQ5APB4_9ASTR</name>
<organism evidence="2 3">
    <name type="scientific">Tanacetum coccineum</name>
    <dbReference type="NCBI Taxonomy" id="301880"/>
    <lineage>
        <taxon>Eukaryota</taxon>
        <taxon>Viridiplantae</taxon>
        <taxon>Streptophyta</taxon>
        <taxon>Embryophyta</taxon>
        <taxon>Tracheophyta</taxon>
        <taxon>Spermatophyta</taxon>
        <taxon>Magnoliopsida</taxon>
        <taxon>eudicotyledons</taxon>
        <taxon>Gunneridae</taxon>
        <taxon>Pentapetalae</taxon>
        <taxon>asterids</taxon>
        <taxon>campanulids</taxon>
        <taxon>Asterales</taxon>
        <taxon>Asteraceae</taxon>
        <taxon>Asteroideae</taxon>
        <taxon>Anthemideae</taxon>
        <taxon>Anthemidinae</taxon>
        <taxon>Tanacetum</taxon>
    </lineage>
</organism>
<dbReference type="PANTHER" id="PTHR31755">
    <property type="entry name" value="FOLATE RECEPTOR-LIKE"/>
    <property type="match status" value="1"/>
</dbReference>
<evidence type="ECO:0000256" key="1">
    <source>
        <dbReference type="ARBA" id="ARBA00023078"/>
    </source>
</evidence>
<dbReference type="EMBL" id="BQNB010012430">
    <property type="protein sequence ID" value="GJT03472.1"/>
    <property type="molecule type" value="Genomic_DNA"/>
</dbReference>
<dbReference type="Proteomes" id="UP001151760">
    <property type="component" value="Unassembled WGS sequence"/>
</dbReference>
<reference evidence="2" key="1">
    <citation type="journal article" date="2022" name="Int. J. Mol. Sci.">
        <title>Draft Genome of Tanacetum Coccineum: Genomic Comparison of Closely Related Tanacetum-Family Plants.</title>
        <authorList>
            <person name="Yamashiro T."/>
            <person name="Shiraishi A."/>
            <person name="Nakayama K."/>
            <person name="Satake H."/>
        </authorList>
    </citation>
    <scope>NUCLEOTIDE SEQUENCE</scope>
</reference>
<reference evidence="2" key="2">
    <citation type="submission" date="2022-01" db="EMBL/GenBank/DDBJ databases">
        <authorList>
            <person name="Yamashiro T."/>
            <person name="Shiraishi A."/>
            <person name="Satake H."/>
            <person name="Nakayama K."/>
        </authorList>
    </citation>
    <scope>NUCLEOTIDE SEQUENCE</scope>
</reference>
<dbReference type="PANTHER" id="PTHR31755:SF2">
    <property type="entry name" value="OS08G0320800 PROTEIN"/>
    <property type="match status" value="1"/>
</dbReference>
<sequence length="310" mass="34709">MLVVGLGEWWKSDSENVINKALKSDQSLMLRRAEATVLGKAGCVNLDVLEVPRSRTGFIGDKNGDIVKFSFCPWAFRSQNLKQASIALKQGKSMIIAGLAESKKDHAIALLAKLKGNLRKKMTKDERKALIKVGRDDSVKSQSKAVVKQPKELSGSSTMFLGISDQWTKEVRAKAHSSMRMTNADYGLISGELLEMLRNISMNYCLYPDACGGGGRSWISHFSCFLVRTRKGDMTFSSKDERGGFYGTPNVQVDEEMEIHAELLKEIEDSPMDINAIVTKRRRDFTGEFFRYVYVWSWIEPGVLDEISGT</sequence>
<keyword evidence="1" id="KW-0793">Thylakoid</keyword>
<proteinExistence type="predicted"/>
<protein>
    <submittedName>
        <fullName evidence="2">Endoribonuclease E-like protein</fullName>
    </submittedName>
</protein>